<evidence type="ECO:0000256" key="5">
    <source>
        <dbReference type="ARBA" id="ARBA00022827"/>
    </source>
</evidence>
<organism evidence="9 10">
    <name type="scientific">Brachybacterium aquaticum</name>
    <dbReference type="NCBI Taxonomy" id="1432564"/>
    <lineage>
        <taxon>Bacteria</taxon>
        <taxon>Bacillati</taxon>
        <taxon>Actinomycetota</taxon>
        <taxon>Actinomycetes</taxon>
        <taxon>Micrococcales</taxon>
        <taxon>Dermabacteraceae</taxon>
        <taxon>Brachybacterium</taxon>
    </lineage>
</organism>
<evidence type="ECO:0000256" key="7">
    <source>
        <dbReference type="ARBA" id="ARBA00048628"/>
    </source>
</evidence>
<evidence type="ECO:0000256" key="3">
    <source>
        <dbReference type="ARBA" id="ARBA00006743"/>
    </source>
</evidence>
<dbReference type="GO" id="GO:0106312">
    <property type="term" value="F:methylenetetrahydrofolate reductase (NADH) activity"/>
    <property type="evidence" value="ECO:0007669"/>
    <property type="project" value="UniProtKB-EC"/>
</dbReference>
<dbReference type="PANTHER" id="PTHR45754">
    <property type="entry name" value="METHYLENETETRAHYDROFOLATE REDUCTASE"/>
    <property type="match status" value="1"/>
</dbReference>
<proteinExistence type="inferred from homology"/>
<protein>
    <recommendedName>
        <fullName evidence="8">Methylenetetrahydrofolate reductase</fullName>
    </recommendedName>
</protein>
<dbReference type="GO" id="GO:0009086">
    <property type="term" value="P:methionine biosynthetic process"/>
    <property type="evidence" value="ECO:0007669"/>
    <property type="project" value="TreeGrafter"/>
</dbReference>
<dbReference type="RefSeq" id="WP_184324575.1">
    <property type="nucleotide sequence ID" value="NZ_JACHLZ010000001.1"/>
</dbReference>
<dbReference type="UniPathway" id="UPA00193"/>
<evidence type="ECO:0000256" key="8">
    <source>
        <dbReference type="RuleBase" id="RU003862"/>
    </source>
</evidence>
<reference evidence="9 10" key="1">
    <citation type="submission" date="2020-08" db="EMBL/GenBank/DDBJ databases">
        <title>Sequencing the genomes of 1000 actinobacteria strains.</title>
        <authorList>
            <person name="Klenk H.-P."/>
        </authorList>
    </citation>
    <scope>NUCLEOTIDE SEQUENCE [LARGE SCALE GENOMIC DNA]</scope>
    <source>
        <strain evidence="9 10">DSM 28796</strain>
    </source>
</reference>
<gene>
    <name evidence="9" type="ORF">HNR70_000858</name>
</gene>
<dbReference type="AlphaFoldDB" id="A0A841ACH3"/>
<evidence type="ECO:0000256" key="4">
    <source>
        <dbReference type="ARBA" id="ARBA00022630"/>
    </source>
</evidence>
<comment type="caution">
    <text evidence="9">The sequence shown here is derived from an EMBL/GenBank/DDBJ whole genome shotgun (WGS) entry which is preliminary data.</text>
</comment>
<name>A0A841ACH3_9MICO</name>
<dbReference type="EMBL" id="JACHLZ010000001">
    <property type="protein sequence ID" value="MBB5831045.1"/>
    <property type="molecule type" value="Genomic_DNA"/>
</dbReference>
<evidence type="ECO:0000256" key="6">
    <source>
        <dbReference type="ARBA" id="ARBA00023002"/>
    </source>
</evidence>
<dbReference type="GO" id="GO:0071949">
    <property type="term" value="F:FAD binding"/>
    <property type="evidence" value="ECO:0007669"/>
    <property type="project" value="TreeGrafter"/>
</dbReference>
<dbReference type="Proteomes" id="UP000588158">
    <property type="component" value="Unassembled WGS sequence"/>
</dbReference>
<dbReference type="PANTHER" id="PTHR45754:SF3">
    <property type="entry name" value="METHYLENETETRAHYDROFOLATE REDUCTASE (NADPH)"/>
    <property type="match status" value="1"/>
</dbReference>
<keyword evidence="10" id="KW-1185">Reference proteome</keyword>
<evidence type="ECO:0000313" key="10">
    <source>
        <dbReference type="Proteomes" id="UP000588158"/>
    </source>
</evidence>
<comment type="similarity">
    <text evidence="3 8">Belongs to the methylenetetrahydrofolate reductase family.</text>
</comment>
<comment type="catalytic activity">
    <reaction evidence="7">
        <text>(6S)-5-methyl-5,6,7,8-tetrahydrofolate + NAD(+) = (6R)-5,10-methylene-5,6,7,8-tetrahydrofolate + NADH + H(+)</text>
        <dbReference type="Rhea" id="RHEA:19821"/>
        <dbReference type="ChEBI" id="CHEBI:15378"/>
        <dbReference type="ChEBI" id="CHEBI:15636"/>
        <dbReference type="ChEBI" id="CHEBI:18608"/>
        <dbReference type="ChEBI" id="CHEBI:57540"/>
        <dbReference type="ChEBI" id="CHEBI:57945"/>
        <dbReference type="EC" id="1.5.1.54"/>
    </reaction>
    <physiologicalReaction direction="right-to-left" evidence="7">
        <dbReference type="Rhea" id="RHEA:19823"/>
    </physiologicalReaction>
</comment>
<dbReference type="Pfam" id="PF02219">
    <property type="entry name" value="MTHFR"/>
    <property type="match status" value="1"/>
</dbReference>
<keyword evidence="4 8" id="KW-0285">Flavoprotein</keyword>
<evidence type="ECO:0000256" key="1">
    <source>
        <dbReference type="ARBA" id="ARBA00001974"/>
    </source>
</evidence>
<keyword evidence="6 8" id="KW-0560">Oxidoreductase</keyword>
<dbReference type="InterPro" id="IPR029041">
    <property type="entry name" value="FAD-linked_oxidoreductase-like"/>
</dbReference>
<keyword evidence="5 8" id="KW-0274">FAD</keyword>
<evidence type="ECO:0000313" key="9">
    <source>
        <dbReference type="EMBL" id="MBB5831045.1"/>
    </source>
</evidence>
<evidence type="ECO:0000256" key="2">
    <source>
        <dbReference type="ARBA" id="ARBA00004777"/>
    </source>
</evidence>
<dbReference type="SUPFAM" id="SSF51730">
    <property type="entry name" value="FAD-linked oxidoreductase"/>
    <property type="match status" value="1"/>
</dbReference>
<dbReference type="GO" id="GO:0005829">
    <property type="term" value="C:cytosol"/>
    <property type="evidence" value="ECO:0007669"/>
    <property type="project" value="TreeGrafter"/>
</dbReference>
<dbReference type="GO" id="GO:0035999">
    <property type="term" value="P:tetrahydrofolate interconversion"/>
    <property type="evidence" value="ECO:0007669"/>
    <property type="project" value="UniProtKB-UniPathway"/>
</dbReference>
<accession>A0A841ACH3</accession>
<comment type="cofactor">
    <cofactor evidence="1 8">
        <name>FAD</name>
        <dbReference type="ChEBI" id="CHEBI:57692"/>
    </cofactor>
</comment>
<comment type="pathway">
    <text evidence="2 8">One-carbon metabolism; tetrahydrofolate interconversion.</text>
</comment>
<dbReference type="Gene3D" id="3.20.20.220">
    <property type="match status" value="1"/>
</dbReference>
<dbReference type="InterPro" id="IPR003171">
    <property type="entry name" value="Mehydrof_redctse-like"/>
</dbReference>
<sequence>MADDRARLARVQFEVLPLPGILEQVPVHLPPGARVTVTASPAQGLDATLETAGALARAGYVAIPHLASRMVPGPEALDDILDRLAADGIGEVFVIAGDAPQPAGPYDGALALLEALVPRERGLTAGIGVHPEGHPFLGEAQARELLARKAEHASYLVTQMLFDASTLAAWVAQLREDGIGLPVRPGIAGPASRARLLRVGARIGVGRSLRMLTAEGSGVRRLLSPGHWDGDELLEALEAAGIDALAAPHVYTFNALEASARWWGARGT</sequence>